<dbReference type="RefSeq" id="WP_270920779.1">
    <property type="nucleotide sequence ID" value="NZ_CP127247.1"/>
</dbReference>
<organism evidence="1 2">
    <name type="scientific">Parasedimentitalea psychrophila</name>
    <dbReference type="NCBI Taxonomy" id="2997337"/>
    <lineage>
        <taxon>Bacteria</taxon>
        <taxon>Pseudomonadati</taxon>
        <taxon>Pseudomonadota</taxon>
        <taxon>Alphaproteobacteria</taxon>
        <taxon>Rhodobacterales</taxon>
        <taxon>Paracoccaceae</taxon>
        <taxon>Parasedimentitalea</taxon>
    </lineage>
</organism>
<proteinExistence type="predicted"/>
<gene>
    <name evidence="1" type="ORF">QPJ95_18605</name>
</gene>
<dbReference type="AlphaFoldDB" id="A0A9Y2KWP6"/>
<name>A0A9Y2KWP6_9RHOB</name>
<sequence>MSLERVLIGLLVLAVAGLGLFELNASTSIETLRTEIAQLQSMQSDQAEVLDAANIGIAEGGAQRAAIEQSITALGSTATPQEVAEAILAEDGDAFMVELSNLLAERYDDRALFNPPLIAAVAEAVVDQFGDDLRPSAASAVEIAAALEISPTFASLVADYAAGQASGE</sequence>
<evidence type="ECO:0000313" key="2">
    <source>
        <dbReference type="Proteomes" id="UP001238334"/>
    </source>
</evidence>
<dbReference type="EMBL" id="CP127247">
    <property type="protein sequence ID" value="WIY24530.1"/>
    <property type="molecule type" value="Genomic_DNA"/>
</dbReference>
<accession>A0A9Y2KWP6</accession>
<dbReference type="KEGG" id="ppso:QPJ95_18605"/>
<keyword evidence="2" id="KW-1185">Reference proteome</keyword>
<evidence type="ECO:0000313" key="1">
    <source>
        <dbReference type="EMBL" id="WIY24530.1"/>
    </source>
</evidence>
<dbReference type="Proteomes" id="UP001238334">
    <property type="component" value="Chromosome"/>
</dbReference>
<protein>
    <submittedName>
        <fullName evidence="1">Uncharacterized protein</fullName>
    </submittedName>
</protein>
<reference evidence="1 2" key="1">
    <citation type="submission" date="2023-06" db="EMBL/GenBank/DDBJ databases">
        <title>Parasedimentitalea psychrophila sp. nov., a psychrophilic bacterium isolated from deep-sea sediment.</title>
        <authorList>
            <person name="Li A."/>
        </authorList>
    </citation>
    <scope>NUCLEOTIDE SEQUENCE [LARGE SCALE GENOMIC DNA]</scope>
    <source>
        <strain evidence="1 2">QS115</strain>
    </source>
</reference>